<dbReference type="GO" id="GO:0004177">
    <property type="term" value="F:aminopeptidase activity"/>
    <property type="evidence" value="ECO:0007669"/>
    <property type="project" value="UniProtKB-UniRule"/>
</dbReference>
<dbReference type="GO" id="GO:0030145">
    <property type="term" value="F:manganese ion binding"/>
    <property type="evidence" value="ECO:0007669"/>
    <property type="project" value="UniProtKB-UniRule"/>
</dbReference>
<comment type="catalytic activity">
    <reaction evidence="1 9">
        <text>Release of an N-terminal amino acid, Xaa-|-Yaa-, in which Xaa is preferably Leu, but may be other amino acids including Pro although not Arg or Lys, and Yaa may be Pro. Amino acid amides and methyl esters are also readily hydrolyzed, but rates on arylamides are exceedingly low.</text>
        <dbReference type="EC" id="3.4.11.1"/>
    </reaction>
</comment>
<evidence type="ECO:0000256" key="3">
    <source>
        <dbReference type="ARBA" id="ARBA00009528"/>
    </source>
</evidence>
<evidence type="ECO:0000256" key="2">
    <source>
        <dbReference type="ARBA" id="ARBA00000967"/>
    </source>
</evidence>
<dbReference type="Proteomes" id="UP001056907">
    <property type="component" value="Chromosome"/>
</dbReference>
<dbReference type="GO" id="GO:0005737">
    <property type="term" value="C:cytoplasm"/>
    <property type="evidence" value="ECO:0007669"/>
    <property type="project" value="UniProtKB-SubCell"/>
</dbReference>
<dbReference type="CDD" id="cd00433">
    <property type="entry name" value="Peptidase_M17"/>
    <property type="match status" value="1"/>
</dbReference>
<feature type="binding site" evidence="9">
    <location>
        <position position="268"/>
    </location>
    <ligand>
        <name>Mn(2+)</name>
        <dbReference type="ChEBI" id="CHEBI:29035"/>
        <label>2</label>
    </ligand>
</feature>
<keyword evidence="6 9" id="KW-0479">Metal-binding</keyword>
<dbReference type="PANTHER" id="PTHR11963:SF23">
    <property type="entry name" value="CYTOSOL AMINOPEPTIDASE"/>
    <property type="match status" value="1"/>
</dbReference>
<proteinExistence type="inferred from homology"/>
<keyword evidence="9" id="KW-0963">Cytoplasm</keyword>
<protein>
    <recommendedName>
        <fullName evidence="9">Probable cytosol aminopeptidase</fullName>
        <ecNumber evidence="9">3.4.11.1</ecNumber>
    </recommendedName>
    <alternativeName>
        <fullName evidence="9">Leucine aminopeptidase</fullName>
        <shortName evidence="9">LAP</shortName>
        <ecNumber evidence="9">3.4.11.10</ecNumber>
    </alternativeName>
    <alternativeName>
        <fullName evidence="9">Leucyl aminopeptidase</fullName>
    </alternativeName>
</protein>
<comment type="cofactor">
    <cofactor evidence="9">
        <name>Mn(2+)</name>
        <dbReference type="ChEBI" id="CHEBI:29035"/>
    </cofactor>
    <text evidence="9">Binds 2 manganese ions per subunit.</text>
</comment>
<dbReference type="InterPro" id="IPR043472">
    <property type="entry name" value="Macro_dom-like"/>
</dbReference>
<feature type="active site" evidence="9">
    <location>
        <position position="354"/>
    </location>
</feature>
<dbReference type="EC" id="3.4.11.10" evidence="9"/>
<dbReference type="InterPro" id="IPR011356">
    <property type="entry name" value="Leucine_aapep/pepB"/>
</dbReference>
<comment type="similarity">
    <text evidence="3 9">Belongs to the peptidase M17 family.</text>
</comment>
<dbReference type="FunFam" id="3.40.630.10:FF:000004">
    <property type="entry name" value="Probable cytosol aminopeptidase"/>
    <property type="match status" value="1"/>
</dbReference>
<keyword evidence="4 9" id="KW-0031">Aminopeptidase</keyword>
<keyword evidence="5 9" id="KW-0645">Protease</keyword>
<dbReference type="PANTHER" id="PTHR11963">
    <property type="entry name" value="LEUCINE AMINOPEPTIDASE-RELATED"/>
    <property type="match status" value="1"/>
</dbReference>
<keyword evidence="7 9" id="KW-0378">Hydrolase</keyword>
<dbReference type="InterPro" id="IPR008283">
    <property type="entry name" value="Peptidase_M17_N"/>
</dbReference>
<dbReference type="Gene3D" id="3.40.630.10">
    <property type="entry name" value="Zn peptidases"/>
    <property type="match status" value="1"/>
</dbReference>
<evidence type="ECO:0000256" key="7">
    <source>
        <dbReference type="ARBA" id="ARBA00022801"/>
    </source>
</evidence>
<accession>A0ABD7TRB9</accession>
<comment type="function">
    <text evidence="9">Presumably involved in the processing and regular turnover of intracellular proteins. Catalyzes the removal of unsubstituted N-terminal amino acids from various peptides.</text>
</comment>
<evidence type="ECO:0000259" key="10">
    <source>
        <dbReference type="PROSITE" id="PS00631"/>
    </source>
</evidence>
<dbReference type="PRINTS" id="PR00481">
    <property type="entry name" value="LAMNOPPTDASE"/>
</dbReference>
<reference evidence="11" key="2">
    <citation type="submission" date="2024-04" db="EMBL/GenBank/DDBJ databases">
        <authorList>
            <person name="Diaz M."/>
            <person name="Bach T."/>
            <person name="Gonzalez Anta G."/>
            <person name="Agaras B."/>
            <person name="Wibberg D."/>
            <person name="Noguera F."/>
            <person name="Canciani W."/>
            <person name="Ybarra T."/>
            <person name="Nunez M.L."/>
            <person name="Valverde C."/>
        </authorList>
    </citation>
    <scope>NUCLEOTIDE SEQUENCE</scope>
    <source>
        <strain evidence="11">1008</strain>
    </source>
</reference>
<gene>
    <name evidence="9" type="primary">pepA</name>
    <name evidence="11" type="ORF">KUA23_14500</name>
</gene>
<organism evidence="11 12">
    <name type="scientific">Pseudomonas pergaminensis</name>
    <dbReference type="NCBI Taxonomy" id="2853159"/>
    <lineage>
        <taxon>Bacteria</taxon>
        <taxon>Pseudomonadati</taxon>
        <taxon>Pseudomonadota</taxon>
        <taxon>Gammaproteobacteria</taxon>
        <taxon>Pseudomonadales</taxon>
        <taxon>Pseudomonadaceae</taxon>
        <taxon>Pseudomonas</taxon>
    </lineage>
</organism>
<dbReference type="SUPFAM" id="SSF52949">
    <property type="entry name" value="Macro domain-like"/>
    <property type="match status" value="1"/>
</dbReference>
<feature type="binding site" evidence="9">
    <location>
        <position position="273"/>
    </location>
    <ligand>
        <name>Mn(2+)</name>
        <dbReference type="ChEBI" id="CHEBI:29035"/>
        <label>2</label>
    </ligand>
</feature>
<dbReference type="NCBIfam" id="NF002074">
    <property type="entry name" value="PRK00913.1-4"/>
    <property type="match status" value="1"/>
</dbReference>
<dbReference type="HAMAP" id="MF_00181">
    <property type="entry name" value="Cytosol_peptidase_M17"/>
    <property type="match status" value="1"/>
</dbReference>
<dbReference type="GO" id="GO:0006508">
    <property type="term" value="P:proteolysis"/>
    <property type="evidence" value="ECO:0007669"/>
    <property type="project" value="UniProtKB-KW"/>
</dbReference>
<feature type="domain" description="Cytosol aminopeptidase" evidence="10">
    <location>
        <begin position="348"/>
        <end position="355"/>
    </location>
</feature>
<name>A0ABD7TRB9_9PSED</name>
<dbReference type="KEGG" id="ppeg:KUA23_14500"/>
<feature type="binding site" evidence="9">
    <location>
        <position position="350"/>
    </location>
    <ligand>
        <name>Mn(2+)</name>
        <dbReference type="ChEBI" id="CHEBI:29035"/>
        <label>1</label>
    </ligand>
</feature>
<evidence type="ECO:0000256" key="8">
    <source>
        <dbReference type="ARBA" id="ARBA00023211"/>
    </source>
</evidence>
<evidence type="ECO:0000313" key="12">
    <source>
        <dbReference type="Proteomes" id="UP001056907"/>
    </source>
</evidence>
<dbReference type="EC" id="3.4.11.1" evidence="9"/>
<reference evidence="11" key="1">
    <citation type="journal article" date="2022" name="Front. Plant Sci.">
        <title>Agronomic efficiency and genome mining analysis of the wheat-biostimulant rhizospheric bacterium Pseudomonas pergaminensis sp. nov. strain 1008T.</title>
        <authorList>
            <person name="Diaz M."/>
            <person name="Bach T."/>
            <person name="Gonzalez Anta G."/>
            <person name="Agaras B."/>
            <person name="Wibberg D."/>
            <person name="Noguera F."/>
            <person name="Canciani W."/>
            <person name="Valverde C."/>
        </authorList>
    </citation>
    <scope>NUCLEOTIDE SEQUENCE</scope>
    <source>
        <strain evidence="11">1008</strain>
    </source>
</reference>
<comment type="catalytic activity">
    <reaction evidence="2 9">
        <text>Release of an N-terminal amino acid, preferentially leucine, but not glutamic or aspartic acids.</text>
        <dbReference type="EC" id="3.4.11.10"/>
    </reaction>
</comment>
<sequence>MNFVLTQDIPDARYLAEVQTECLVLGINRNDLSGTAKAFDDLTDGLLTRVIEADELENETGKTLLLHAPRGLNARRVLLVSFGKSASLTQQNLQKALCAGAEALKVSGCADAVWCLSATTMTVADECQVLASVLALRDAYYTFGALKSSRSEKRRPLDHVRLLIKGPHDAAEASVLRGVAIADGLDLCRDLGNLPPNICTPTYLAESALTMADQFPVEVQVMDQEQIAALGMNAFLAVAQGSTQPPRFIVIKHNGAQAAQAPVVLVGKGITFDSGGISLKPGEAMDEMKYDMCGAAAVIGTLRAAAQMKLALNVIGVIAACENMPGPNAVKPGDVITSMLGKTIEVLNTDAEGRLILCDALTYSERFEPACVIDVATLTGACIVALGHVHSGLYANDEALGKEVLQAAHASGDSAWRMPLDEAYQEQLKSNFADLPNIGTKGAGSVTAACFLSHFATSYPWAHLDVAGTAWRSGPQKGATGRPVRLLTEFLITRAHSTQH</sequence>
<evidence type="ECO:0000313" key="11">
    <source>
        <dbReference type="EMBL" id="USW03815.1"/>
    </source>
</evidence>
<evidence type="ECO:0000256" key="4">
    <source>
        <dbReference type="ARBA" id="ARBA00022438"/>
    </source>
</evidence>
<dbReference type="Gene3D" id="3.40.220.10">
    <property type="entry name" value="Leucine Aminopeptidase, subunit E, domain 1"/>
    <property type="match status" value="1"/>
</dbReference>
<dbReference type="InterPro" id="IPR023042">
    <property type="entry name" value="Peptidase_M17_leu_NH2_pept"/>
</dbReference>
<dbReference type="AlphaFoldDB" id="A0ABD7TRB9"/>
<dbReference type="Pfam" id="PF00883">
    <property type="entry name" value="Peptidase_M17"/>
    <property type="match status" value="1"/>
</dbReference>
<dbReference type="EMBL" id="CP078013">
    <property type="protein sequence ID" value="USW03815.1"/>
    <property type="molecule type" value="Genomic_DNA"/>
</dbReference>
<dbReference type="NCBIfam" id="NF002073">
    <property type="entry name" value="PRK00913.1-2"/>
    <property type="match status" value="1"/>
</dbReference>
<dbReference type="Pfam" id="PF02789">
    <property type="entry name" value="Peptidase_M17_N"/>
    <property type="match status" value="1"/>
</dbReference>
<dbReference type="SUPFAM" id="SSF53187">
    <property type="entry name" value="Zn-dependent exopeptidases"/>
    <property type="match status" value="1"/>
</dbReference>
<evidence type="ECO:0000256" key="6">
    <source>
        <dbReference type="ARBA" id="ARBA00022723"/>
    </source>
</evidence>
<dbReference type="PROSITE" id="PS00631">
    <property type="entry name" value="CYTOSOL_AP"/>
    <property type="match status" value="1"/>
</dbReference>
<feature type="active site" evidence="9">
    <location>
        <position position="280"/>
    </location>
</feature>
<dbReference type="GO" id="GO:0008235">
    <property type="term" value="F:metalloexopeptidase activity"/>
    <property type="evidence" value="ECO:0007669"/>
    <property type="project" value="UniProtKB-UniRule"/>
</dbReference>
<dbReference type="NCBIfam" id="NF002077">
    <property type="entry name" value="PRK00913.2-4"/>
    <property type="match status" value="1"/>
</dbReference>
<evidence type="ECO:0000256" key="9">
    <source>
        <dbReference type="HAMAP-Rule" id="MF_00181"/>
    </source>
</evidence>
<evidence type="ECO:0000256" key="1">
    <source>
        <dbReference type="ARBA" id="ARBA00000135"/>
    </source>
</evidence>
<evidence type="ECO:0000256" key="5">
    <source>
        <dbReference type="ARBA" id="ARBA00022670"/>
    </source>
</evidence>
<dbReference type="RefSeq" id="WP_252994213.1">
    <property type="nucleotide sequence ID" value="NZ_CP078013.2"/>
</dbReference>
<feature type="binding site" evidence="9">
    <location>
        <position position="352"/>
    </location>
    <ligand>
        <name>Mn(2+)</name>
        <dbReference type="ChEBI" id="CHEBI:29035"/>
        <label>1</label>
    </ligand>
</feature>
<dbReference type="InterPro" id="IPR000819">
    <property type="entry name" value="Peptidase_M17_C"/>
</dbReference>
<feature type="binding site" evidence="9">
    <location>
        <position position="291"/>
    </location>
    <ligand>
        <name>Mn(2+)</name>
        <dbReference type="ChEBI" id="CHEBI:29035"/>
        <label>2</label>
    </ligand>
</feature>
<feature type="binding site" evidence="9">
    <location>
        <position position="352"/>
    </location>
    <ligand>
        <name>Mn(2+)</name>
        <dbReference type="ChEBI" id="CHEBI:29035"/>
        <label>2</label>
    </ligand>
</feature>
<feature type="binding site" evidence="9">
    <location>
        <position position="273"/>
    </location>
    <ligand>
        <name>Mn(2+)</name>
        <dbReference type="ChEBI" id="CHEBI:29035"/>
        <label>1</label>
    </ligand>
</feature>
<keyword evidence="8 9" id="KW-0464">Manganese</keyword>
<comment type="subcellular location">
    <subcellularLocation>
        <location evidence="9">Cytoplasm</location>
    </subcellularLocation>
</comment>